<evidence type="ECO:0000256" key="2">
    <source>
        <dbReference type="ARBA" id="ARBA00023134"/>
    </source>
</evidence>
<dbReference type="InterPro" id="IPR027417">
    <property type="entry name" value="P-loop_NTPase"/>
</dbReference>
<dbReference type="Gene3D" id="3.40.50.300">
    <property type="entry name" value="P-loop containing nucleotide triphosphate hydrolases"/>
    <property type="match status" value="1"/>
</dbReference>
<feature type="compositionally biased region" description="Acidic residues" evidence="3">
    <location>
        <begin position="289"/>
        <end position="298"/>
    </location>
</feature>
<evidence type="ECO:0000256" key="3">
    <source>
        <dbReference type="SAM" id="MobiDB-lite"/>
    </source>
</evidence>
<feature type="compositionally biased region" description="Basic residues" evidence="3">
    <location>
        <begin position="304"/>
        <end position="320"/>
    </location>
</feature>
<gene>
    <name evidence="4" type="ORF">Agub_g9196</name>
</gene>
<sequence length="326" mass="35968">GGRAAPDDLPLRYVAMEELPEGDVPESIRSVCGPAVCSMRLPRVRCEEVGFTREGRGLGMPVRPAWRGVVRDAAQLHALEERSFQQWAQRLQEGVECPSRISFFEPRLDFWRQLWRVLERSDVAVMIVDARNPLLHFSEALAHHVLSDHGLPALLVLNKCDLVPGAAVEAWRGFFEGRYPGLKVVASSAAAGGGAGAAAAIMDALLDCAVLRDGARVKVSEVVRMSRDEVLAHSKARNTHSKRDRPQAPPPPHRQQQQQQQEQEHERPLARAQEEQEHEEEGSGASDGDGGDEDGEEEWAVKGTKARKKLAVRKKRHQRLHAAGGG</sequence>
<dbReference type="AlphaFoldDB" id="A0AAD3DVM7"/>
<comment type="caution">
    <text evidence="4">The sequence shown here is derived from an EMBL/GenBank/DDBJ whole genome shotgun (WGS) entry which is preliminary data.</text>
</comment>
<dbReference type="PANTHER" id="PTHR45709:SF3">
    <property type="entry name" value="GUANINE NUCLEOTIDE-BINDING PROTEIN-LIKE 1"/>
    <property type="match status" value="1"/>
</dbReference>
<accession>A0AAD3DVM7</accession>
<dbReference type="GO" id="GO:0003924">
    <property type="term" value="F:GTPase activity"/>
    <property type="evidence" value="ECO:0007669"/>
    <property type="project" value="InterPro"/>
</dbReference>
<feature type="non-terminal residue" evidence="4">
    <location>
        <position position="326"/>
    </location>
</feature>
<dbReference type="Proteomes" id="UP001054857">
    <property type="component" value="Unassembled WGS sequence"/>
</dbReference>
<dbReference type="GO" id="GO:0005525">
    <property type="term" value="F:GTP binding"/>
    <property type="evidence" value="ECO:0007669"/>
    <property type="project" value="UniProtKB-KW"/>
</dbReference>
<feature type="compositionally biased region" description="Basic and acidic residues" evidence="3">
    <location>
        <begin position="262"/>
        <end position="275"/>
    </location>
</feature>
<keyword evidence="1" id="KW-0547">Nucleotide-binding</keyword>
<name>A0AAD3DVM7_9CHLO</name>
<feature type="non-terminal residue" evidence="4">
    <location>
        <position position="1"/>
    </location>
</feature>
<dbReference type="InterPro" id="IPR043358">
    <property type="entry name" value="GNL1-like"/>
</dbReference>
<evidence type="ECO:0000313" key="5">
    <source>
        <dbReference type="Proteomes" id="UP001054857"/>
    </source>
</evidence>
<dbReference type="EMBL" id="BMAR01000018">
    <property type="protein sequence ID" value="GFR47468.1"/>
    <property type="molecule type" value="Genomic_DNA"/>
</dbReference>
<protein>
    <recommendedName>
        <fullName evidence="6">G domain-containing protein</fullName>
    </recommendedName>
</protein>
<evidence type="ECO:0000256" key="1">
    <source>
        <dbReference type="ARBA" id="ARBA00022741"/>
    </source>
</evidence>
<proteinExistence type="predicted"/>
<dbReference type="PANTHER" id="PTHR45709">
    <property type="entry name" value="LARGE SUBUNIT GTPASE 1 HOMOLOG-RELATED"/>
    <property type="match status" value="1"/>
</dbReference>
<keyword evidence="5" id="KW-1185">Reference proteome</keyword>
<reference evidence="4 5" key="1">
    <citation type="journal article" date="2021" name="Sci. Rep.">
        <title>Genome sequencing of the multicellular alga Astrephomene provides insights into convergent evolution of germ-soma differentiation.</title>
        <authorList>
            <person name="Yamashita S."/>
            <person name="Yamamoto K."/>
            <person name="Matsuzaki R."/>
            <person name="Suzuki S."/>
            <person name="Yamaguchi H."/>
            <person name="Hirooka S."/>
            <person name="Minakuchi Y."/>
            <person name="Miyagishima S."/>
            <person name="Kawachi M."/>
            <person name="Toyoda A."/>
            <person name="Nozaki H."/>
        </authorList>
    </citation>
    <scope>NUCLEOTIDE SEQUENCE [LARGE SCALE GENOMIC DNA]</scope>
    <source>
        <strain evidence="4 5">NIES-4017</strain>
    </source>
</reference>
<keyword evidence="2" id="KW-0342">GTP-binding</keyword>
<feature type="region of interest" description="Disordered" evidence="3">
    <location>
        <begin position="229"/>
        <end position="326"/>
    </location>
</feature>
<evidence type="ECO:0000313" key="4">
    <source>
        <dbReference type="EMBL" id="GFR47468.1"/>
    </source>
</evidence>
<feature type="compositionally biased region" description="Basic residues" evidence="3">
    <location>
        <begin position="234"/>
        <end position="243"/>
    </location>
</feature>
<dbReference type="SUPFAM" id="SSF52540">
    <property type="entry name" value="P-loop containing nucleoside triphosphate hydrolases"/>
    <property type="match status" value="1"/>
</dbReference>
<evidence type="ECO:0008006" key="6">
    <source>
        <dbReference type="Google" id="ProtNLM"/>
    </source>
</evidence>
<organism evidence="4 5">
    <name type="scientific">Astrephomene gubernaculifera</name>
    <dbReference type="NCBI Taxonomy" id="47775"/>
    <lineage>
        <taxon>Eukaryota</taxon>
        <taxon>Viridiplantae</taxon>
        <taxon>Chlorophyta</taxon>
        <taxon>core chlorophytes</taxon>
        <taxon>Chlorophyceae</taxon>
        <taxon>CS clade</taxon>
        <taxon>Chlamydomonadales</taxon>
        <taxon>Astrephomenaceae</taxon>
        <taxon>Astrephomene</taxon>
    </lineage>
</organism>